<evidence type="ECO:0000313" key="3">
    <source>
        <dbReference type="Proteomes" id="UP000244904"/>
    </source>
</evidence>
<evidence type="ECO:0000256" key="1">
    <source>
        <dbReference type="SAM" id="Phobius"/>
    </source>
</evidence>
<keyword evidence="1" id="KW-1133">Transmembrane helix</keyword>
<protein>
    <submittedName>
        <fullName evidence="2">Uncharacterized protein</fullName>
    </submittedName>
</protein>
<keyword evidence="1" id="KW-0472">Membrane</keyword>
<sequence length="185" mass="19912">MTNKILSKHIGKVALGSGLIGASIYVIMIKVTLAHIEAVSGQVPFDMRPFGYSAAEAATLLKALGAEGRAYYLSHQIALDTLYPAMLALTLIATICWLGQRIPNKKLAHVGIAFSVGCAVFDYAENLGVAAMILSWPEIADPIVYATSIATMLKSALTTLAVLLTILVVVSWTRQDRLTRPFAHR</sequence>
<feature type="transmembrane region" description="Helical" evidence="1">
    <location>
        <begin position="144"/>
        <end position="170"/>
    </location>
</feature>
<reference evidence="3" key="1">
    <citation type="submission" date="2018-03" db="EMBL/GenBank/DDBJ databases">
        <authorList>
            <person name="Rodrigo-Torres L."/>
            <person name="Arahal R. D."/>
            <person name="Lucena T."/>
        </authorList>
    </citation>
    <scope>NUCLEOTIDE SEQUENCE [LARGE SCALE GENOMIC DNA]</scope>
    <source>
        <strain evidence="3">CECT 8871</strain>
    </source>
</reference>
<feature type="transmembrane region" description="Helical" evidence="1">
    <location>
        <begin position="81"/>
        <end position="100"/>
    </location>
</feature>
<dbReference type="OrthoDB" id="5198105at2"/>
<evidence type="ECO:0000313" key="2">
    <source>
        <dbReference type="EMBL" id="SPF80338.1"/>
    </source>
</evidence>
<feature type="transmembrane region" description="Helical" evidence="1">
    <location>
        <begin position="12"/>
        <end position="36"/>
    </location>
</feature>
<keyword evidence="3" id="KW-1185">Reference proteome</keyword>
<dbReference type="EMBL" id="OMOJ01000003">
    <property type="protein sequence ID" value="SPF80338.1"/>
    <property type="molecule type" value="Genomic_DNA"/>
</dbReference>
<feature type="transmembrane region" description="Helical" evidence="1">
    <location>
        <begin position="107"/>
        <end position="124"/>
    </location>
</feature>
<dbReference type="Proteomes" id="UP000244904">
    <property type="component" value="Unassembled WGS sequence"/>
</dbReference>
<organism evidence="2 3">
    <name type="scientific">Pseudoprimorskyibacter insulae</name>
    <dbReference type="NCBI Taxonomy" id="1695997"/>
    <lineage>
        <taxon>Bacteria</taxon>
        <taxon>Pseudomonadati</taxon>
        <taxon>Pseudomonadota</taxon>
        <taxon>Alphaproteobacteria</taxon>
        <taxon>Rhodobacterales</taxon>
        <taxon>Paracoccaceae</taxon>
        <taxon>Pseudoprimorskyibacter</taxon>
    </lineage>
</organism>
<dbReference type="RefSeq" id="WP_108886192.1">
    <property type="nucleotide sequence ID" value="NZ_OMOJ01000003.1"/>
</dbReference>
<proteinExistence type="predicted"/>
<accession>A0A2R8AWH6</accession>
<keyword evidence="1" id="KW-0812">Transmembrane</keyword>
<name>A0A2R8AWH6_9RHOB</name>
<dbReference type="AlphaFoldDB" id="A0A2R8AWH6"/>
<gene>
    <name evidence="2" type="ORF">PRI8871_02143</name>
</gene>